<protein>
    <recommendedName>
        <fullName evidence="4">Putative pterin-4-alpha-carbinolamine dehydratase</fullName>
        <shortName evidence="4">PHS</shortName>
        <ecNumber evidence="4">4.2.1.96</ecNumber>
    </recommendedName>
    <alternativeName>
        <fullName evidence="4">4-alpha-hydroxy-tetrahydropterin dehydratase</fullName>
    </alternativeName>
    <alternativeName>
        <fullName evidence="4">Pterin carbinolamine dehydratase</fullName>
        <shortName evidence="4">PCD</shortName>
    </alternativeName>
</protein>
<evidence type="ECO:0000256" key="3">
    <source>
        <dbReference type="ARBA" id="ARBA00023239"/>
    </source>
</evidence>
<dbReference type="Pfam" id="PF01329">
    <property type="entry name" value="Pterin_4a"/>
    <property type="match status" value="1"/>
</dbReference>
<evidence type="ECO:0000313" key="6">
    <source>
        <dbReference type="Proteomes" id="UP000177281"/>
    </source>
</evidence>
<dbReference type="EC" id="4.2.1.96" evidence="4"/>
<dbReference type="NCBIfam" id="NF002017">
    <property type="entry name" value="PRK00823.1-2"/>
    <property type="match status" value="1"/>
</dbReference>
<dbReference type="Proteomes" id="UP000177281">
    <property type="component" value="Unassembled WGS sequence"/>
</dbReference>
<keyword evidence="3 4" id="KW-0456">Lyase</keyword>
<comment type="similarity">
    <text evidence="2 4">Belongs to the pterin-4-alpha-carbinolamine dehydratase family.</text>
</comment>
<dbReference type="GO" id="GO:0006729">
    <property type="term" value="P:tetrahydrobiopterin biosynthetic process"/>
    <property type="evidence" value="ECO:0007669"/>
    <property type="project" value="InterPro"/>
</dbReference>
<evidence type="ECO:0000256" key="4">
    <source>
        <dbReference type="HAMAP-Rule" id="MF_00434"/>
    </source>
</evidence>
<dbReference type="AlphaFoldDB" id="A0A1F5Q5E0"/>
<dbReference type="InterPro" id="IPR001533">
    <property type="entry name" value="Pterin_deHydtase"/>
</dbReference>
<dbReference type="PANTHER" id="PTHR12599:SF0">
    <property type="entry name" value="PTERIN-4-ALPHA-CARBINOLAMINE DEHYDRATASE"/>
    <property type="match status" value="1"/>
</dbReference>
<comment type="caution">
    <text evidence="5">The sequence shown here is derived from an EMBL/GenBank/DDBJ whole genome shotgun (WGS) entry which is preliminary data.</text>
</comment>
<proteinExistence type="inferred from homology"/>
<dbReference type="EMBL" id="MFFB01000001">
    <property type="protein sequence ID" value="OGE97354.1"/>
    <property type="molecule type" value="Genomic_DNA"/>
</dbReference>
<organism evidence="5 6">
    <name type="scientific">Candidatus Doudnabacteria bacterium RIFCSPLOWO2_01_FULL_44_21</name>
    <dbReference type="NCBI Taxonomy" id="1817841"/>
    <lineage>
        <taxon>Bacteria</taxon>
        <taxon>Candidatus Doudnaibacteriota</taxon>
    </lineage>
</organism>
<dbReference type="Gene3D" id="3.30.1360.20">
    <property type="entry name" value="Transcriptional coactivator/pterin dehydratase"/>
    <property type="match status" value="1"/>
</dbReference>
<sequence length="107" mass="11969">MKLADKKCIPCEGGMPAFSKAEVAKFLPKLSRGWRSIDDKKILKEFKFKNFVGSMGFANQIALIAQAEDHHPNLYISYKKVIIELMTHAVGGLSENDFILAAKIDQI</sequence>
<reference evidence="5 6" key="1">
    <citation type="journal article" date="2016" name="Nat. Commun.">
        <title>Thousands of microbial genomes shed light on interconnected biogeochemical processes in an aquifer system.</title>
        <authorList>
            <person name="Anantharaman K."/>
            <person name="Brown C.T."/>
            <person name="Hug L.A."/>
            <person name="Sharon I."/>
            <person name="Castelle C.J."/>
            <person name="Probst A.J."/>
            <person name="Thomas B.C."/>
            <person name="Singh A."/>
            <person name="Wilkins M.J."/>
            <person name="Karaoz U."/>
            <person name="Brodie E.L."/>
            <person name="Williams K.H."/>
            <person name="Hubbard S.S."/>
            <person name="Banfield J.F."/>
        </authorList>
    </citation>
    <scope>NUCLEOTIDE SEQUENCE [LARGE SCALE GENOMIC DNA]</scope>
</reference>
<dbReference type="PANTHER" id="PTHR12599">
    <property type="entry name" value="PTERIN-4-ALPHA-CARBINOLAMINE DEHYDRATASE"/>
    <property type="match status" value="1"/>
</dbReference>
<dbReference type="GO" id="GO:0008124">
    <property type="term" value="F:4-alpha-hydroxytetrahydrobiopterin dehydratase activity"/>
    <property type="evidence" value="ECO:0007669"/>
    <property type="project" value="UniProtKB-UniRule"/>
</dbReference>
<evidence type="ECO:0000313" key="5">
    <source>
        <dbReference type="EMBL" id="OGE97354.1"/>
    </source>
</evidence>
<evidence type="ECO:0000256" key="1">
    <source>
        <dbReference type="ARBA" id="ARBA00001554"/>
    </source>
</evidence>
<gene>
    <name evidence="5" type="ORF">A3B10_02030</name>
</gene>
<dbReference type="SUPFAM" id="SSF55248">
    <property type="entry name" value="PCD-like"/>
    <property type="match status" value="1"/>
</dbReference>
<dbReference type="CDD" id="cd00488">
    <property type="entry name" value="PCD_DCoH"/>
    <property type="match status" value="1"/>
</dbReference>
<dbReference type="STRING" id="1817841.A3B10_02030"/>
<name>A0A1F5Q5E0_9BACT</name>
<comment type="catalytic activity">
    <reaction evidence="1 4">
        <text>(4aS,6R)-4a-hydroxy-L-erythro-5,6,7,8-tetrahydrobiopterin = (6R)-L-erythro-6,7-dihydrobiopterin + H2O</text>
        <dbReference type="Rhea" id="RHEA:11920"/>
        <dbReference type="ChEBI" id="CHEBI:15377"/>
        <dbReference type="ChEBI" id="CHEBI:15642"/>
        <dbReference type="ChEBI" id="CHEBI:43120"/>
        <dbReference type="EC" id="4.2.1.96"/>
    </reaction>
</comment>
<dbReference type="HAMAP" id="MF_00434">
    <property type="entry name" value="Pterin_4_alpha"/>
    <property type="match status" value="1"/>
</dbReference>
<accession>A0A1F5Q5E0</accession>
<evidence type="ECO:0000256" key="2">
    <source>
        <dbReference type="ARBA" id="ARBA00006472"/>
    </source>
</evidence>
<dbReference type="InterPro" id="IPR036428">
    <property type="entry name" value="PCD_sf"/>
</dbReference>